<reference evidence="2" key="1">
    <citation type="submission" date="2021-01" db="EMBL/GenBank/DDBJ databases">
        <authorList>
            <person name="Corre E."/>
            <person name="Pelletier E."/>
            <person name="Niang G."/>
            <person name="Scheremetjew M."/>
            <person name="Finn R."/>
            <person name="Kale V."/>
            <person name="Holt S."/>
            <person name="Cochrane G."/>
            <person name="Meng A."/>
            <person name="Brown T."/>
            <person name="Cohen L."/>
        </authorList>
    </citation>
    <scope>NUCLEOTIDE SEQUENCE</scope>
    <source>
        <strain evidence="2">UIO037</strain>
    </source>
</reference>
<dbReference type="Pfam" id="PF19040">
    <property type="entry name" value="SGNH"/>
    <property type="match status" value="1"/>
</dbReference>
<feature type="domain" description="SGNH" evidence="1">
    <location>
        <begin position="21"/>
        <end position="226"/>
    </location>
</feature>
<dbReference type="EMBL" id="HBKO01028867">
    <property type="protein sequence ID" value="CAE2242269.1"/>
    <property type="molecule type" value="Transcribed_RNA"/>
</dbReference>
<accession>A0A7S4IWY8</accession>
<gene>
    <name evidence="2" type="ORF">CPOL0286_LOCUS13141</name>
</gene>
<dbReference type="InterPro" id="IPR043968">
    <property type="entry name" value="SGNH"/>
</dbReference>
<evidence type="ECO:0000313" key="2">
    <source>
        <dbReference type="EMBL" id="CAE2242269.1"/>
    </source>
</evidence>
<name>A0A7S4IWY8_9EUKA</name>
<protein>
    <recommendedName>
        <fullName evidence="1">SGNH domain-containing protein</fullName>
    </recommendedName>
</protein>
<sequence length="317" mass="34752">MPDDCLEPGDHHPPGRQAGMERAVFLVGDSHANALVPGMRKAVENKMSMAAAAGPGYRFRFACDRRFELLDLNVRKGDVVVVLQSARSSNEMNYASDGQIAFYRWALVPMLKARGAKLVLMQDWPAMKVSGILCRPPRGTSRCAYTEDDIANGAGIHDPGSGTIRSLTEVLVNFANEFPDTVYAFDQTADLLMQNGQGSNLIPGTRTNAYADFDHISHEGALYLAPYLCAAFDSWGFYAPVDSSPAPAPWRPAEIAALATVTNSREWCERVAVVFCVRVEDDWGLLEGEDDLLSEWADRDCNEKAGHVNTGPSYLFP</sequence>
<evidence type="ECO:0000259" key="1">
    <source>
        <dbReference type="Pfam" id="PF19040"/>
    </source>
</evidence>
<organism evidence="2">
    <name type="scientific">Prymnesium polylepis</name>
    <dbReference type="NCBI Taxonomy" id="72548"/>
    <lineage>
        <taxon>Eukaryota</taxon>
        <taxon>Haptista</taxon>
        <taxon>Haptophyta</taxon>
        <taxon>Prymnesiophyceae</taxon>
        <taxon>Prymnesiales</taxon>
        <taxon>Prymnesiaceae</taxon>
        <taxon>Prymnesium</taxon>
    </lineage>
</organism>
<proteinExistence type="predicted"/>
<dbReference type="AlphaFoldDB" id="A0A7S4IWY8"/>